<proteinExistence type="inferred from homology"/>
<dbReference type="RefSeq" id="WP_311485475.1">
    <property type="nucleotide sequence ID" value="NZ_JAVRHP010000104.1"/>
</dbReference>
<dbReference type="NCBIfam" id="TIGR00152">
    <property type="entry name" value="dephospho-CoA kinase"/>
    <property type="match status" value="1"/>
</dbReference>
<evidence type="ECO:0000313" key="8">
    <source>
        <dbReference type="Proteomes" id="UP001248819"/>
    </source>
</evidence>
<keyword evidence="3 5" id="KW-0067">ATP-binding</keyword>
<reference evidence="7 8" key="1">
    <citation type="submission" date="2023-09" db="EMBL/GenBank/DDBJ databases">
        <authorList>
            <person name="Rey-Velasco X."/>
        </authorList>
    </citation>
    <scope>NUCLEOTIDE SEQUENCE [LARGE SCALE GENOMIC DNA]</scope>
    <source>
        <strain evidence="7 8">F297</strain>
    </source>
</reference>
<dbReference type="HAMAP" id="MF_00376">
    <property type="entry name" value="Dephospho_CoA_kinase"/>
    <property type="match status" value="1"/>
</dbReference>
<keyword evidence="2 5" id="KW-0547">Nucleotide-binding</keyword>
<keyword evidence="5" id="KW-0963">Cytoplasm</keyword>
<evidence type="ECO:0000256" key="6">
    <source>
        <dbReference type="NCBIfam" id="TIGR00152"/>
    </source>
</evidence>
<keyword evidence="5 7" id="KW-0418">Kinase</keyword>
<accession>A0ABU3CZP3</accession>
<evidence type="ECO:0000256" key="3">
    <source>
        <dbReference type="ARBA" id="ARBA00022840"/>
    </source>
</evidence>
<dbReference type="PANTHER" id="PTHR10695:SF46">
    <property type="entry name" value="BIFUNCTIONAL COENZYME A SYNTHASE-RELATED"/>
    <property type="match status" value="1"/>
</dbReference>
<keyword evidence="5 7" id="KW-0808">Transferase</keyword>
<name>A0ABU3CZP3_9FLAO</name>
<dbReference type="Pfam" id="PF01121">
    <property type="entry name" value="CoaE"/>
    <property type="match status" value="1"/>
</dbReference>
<dbReference type="GO" id="GO:0004140">
    <property type="term" value="F:dephospho-CoA kinase activity"/>
    <property type="evidence" value="ECO:0007669"/>
    <property type="project" value="UniProtKB-EC"/>
</dbReference>
<dbReference type="Proteomes" id="UP001248819">
    <property type="component" value="Unassembled WGS sequence"/>
</dbReference>
<evidence type="ECO:0000256" key="2">
    <source>
        <dbReference type="ARBA" id="ARBA00022741"/>
    </source>
</evidence>
<protein>
    <recommendedName>
        <fullName evidence="5 6">Dephospho-CoA kinase</fullName>
        <ecNumber evidence="5 6">2.7.1.24</ecNumber>
    </recommendedName>
    <alternativeName>
        <fullName evidence="5">Dephosphocoenzyme A kinase</fullName>
    </alternativeName>
</protein>
<comment type="catalytic activity">
    <reaction evidence="5">
        <text>3'-dephospho-CoA + ATP = ADP + CoA + H(+)</text>
        <dbReference type="Rhea" id="RHEA:18245"/>
        <dbReference type="ChEBI" id="CHEBI:15378"/>
        <dbReference type="ChEBI" id="CHEBI:30616"/>
        <dbReference type="ChEBI" id="CHEBI:57287"/>
        <dbReference type="ChEBI" id="CHEBI:57328"/>
        <dbReference type="ChEBI" id="CHEBI:456216"/>
        <dbReference type="EC" id="2.7.1.24"/>
    </reaction>
</comment>
<dbReference type="EMBL" id="JAVRHP010000104">
    <property type="protein sequence ID" value="MDT0651355.1"/>
    <property type="molecule type" value="Genomic_DNA"/>
</dbReference>
<dbReference type="EC" id="2.7.1.24" evidence="5 6"/>
<comment type="subcellular location">
    <subcellularLocation>
        <location evidence="5">Cytoplasm</location>
    </subcellularLocation>
</comment>
<keyword evidence="4 5" id="KW-0173">Coenzyme A biosynthesis</keyword>
<evidence type="ECO:0000256" key="5">
    <source>
        <dbReference type="HAMAP-Rule" id="MF_00376"/>
    </source>
</evidence>
<dbReference type="PANTHER" id="PTHR10695">
    <property type="entry name" value="DEPHOSPHO-COA KINASE-RELATED"/>
    <property type="match status" value="1"/>
</dbReference>
<comment type="caution">
    <text evidence="7">The sequence shown here is derived from an EMBL/GenBank/DDBJ whole genome shotgun (WGS) entry which is preliminary data.</text>
</comment>
<comment type="function">
    <text evidence="5">Catalyzes the phosphorylation of the 3'-hydroxyl group of dephosphocoenzyme A to form coenzyme A.</text>
</comment>
<keyword evidence="8" id="KW-1185">Reference proteome</keyword>
<evidence type="ECO:0000256" key="1">
    <source>
        <dbReference type="ARBA" id="ARBA00009018"/>
    </source>
</evidence>
<dbReference type="Gene3D" id="3.40.50.300">
    <property type="entry name" value="P-loop containing nucleotide triphosphate hydrolases"/>
    <property type="match status" value="1"/>
</dbReference>
<evidence type="ECO:0000256" key="4">
    <source>
        <dbReference type="ARBA" id="ARBA00022993"/>
    </source>
</evidence>
<comment type="pathway">
    <text evidence="5">Cofactor biosynthesis; coenzyme A biosynthesis; CoA from (R)-pantothenate: step 5/5.</text>
</comment>
<feature type="binding site" evidence="5">
    <location>
        <begin position="11"/>
        <end position="16"/>
    </location>
    <ligand>
        <name>ATP</name>
        <dbReference type="ChEBI" id="CHEBI:30616"/>
    </ligand>
</feature>
<evidence type="ECO:0000313" key="7">
    <source>
        <dbReference type="EMBL" id="MDT0651355.1"/>
    </source>
</evidence>
<dbReference type="CDD" id="cd02022">
    <property type="entry name" value="DPCK"/>
    <property type="match status" value="1"/>
</dbReference>
<sequence>MIVVGLTGGIGSGKTTVANFFKELGIPVYIADDAARNLMNTSKKIKKEITELFGPESYTENLPNRKYIASQVFNDQEKLNLLNNIIHPAVAADFEKWKAQQDAPYVIYEAAILFEKGGNKKCDYTLLVTAPHEEKIKRIKTRDNNSKEDIEARMNNQWSDERKLKLADFSIQNLQLEQTHRDVENLHAILLKARKN</sequence>
<dbReference type="InterPro" id="IPR001977">
    <property type="entry name" value="Depp_CoAkinase"/>
</dbReference>
<organism evidence="7 8">
    <name type="scientific">Autumnicola edwardsiae</name>
    <dbReference type="NCBI Taxonomy" id="3075594"/>
    <lineage>
        <taxon>Bacteria</taxon>
        <taxon>Pseudomonadati</taxon>
        <taxon>Bacteroidota</taxon>
        <taxon>Flavobacteriia</taxon>
        <taxon>Flavobacteriales</taxon>
        <taxon>Flavobacteriaceae</taxon>
        <taxon>Autumnicola</taxon>
    </lineage>
</organism>
<dbReference type="PROSITE" id="PS51219">
    <property type="entry name" value="DPCK"/>
    <property type="match status" value="1"/>
</dbReference>
<dbReference type="InterPro" id="IPR027417">
    <property type="entry name" value="P-loop_NTPase"/>
</dbReference>
<comment type="similarity">
    <text evidence="1 5">Belongs to the CoaE family.</text>
</comment>
<gene>
    <name evidence="5 7" type="primary">coaE</name>
    <name evidence="7" type="ORF">RM529_14465</name>
</gene>
<dbReference type="SUPFAM" id="SSF52540">
    <property type="entry name" value="P-loop containing nucleoside triphosphate hydrolases"/>
    <property type="match status" value="1"/>
</dbReference>